<dbReference type="InterPro" id="IPR023404">
    <property type="entry name" value="rSAM_horseshoe"/>
</dbReference>
<dbReference type="InterPro" id="IPR004559">
    <property type="entry name" value="HemW-like"/>
</dbReference>
<dbReference type="SUPFAM" id="SSF102114">
    <property type="entry name" value="Radical SAM enzymes"/>
    <property type="match status" value="1"/>
</dbReference>
<dbReference type="STRING" id="706434.HMPREF9429_00692"/>
<proteinExistence type="inferred from homology"/>
<dbReference type="SFLD" id="SFLDG01065">
    <property type="entry name" value="anaerobic_coproporphyrinogen-I"/>
    <property type="match status" value="1"/>
</dbReference>
<gene>
    <name evidence="5" type="ORF">HMPREF9429_00692</name>
</gene>
<keyword evidence="3" id="KW-0411">Iron-sulfur</keyword>
<evidence type="ECO:0000313" key="5">
    <source>
        <dbReference type="EMBL" id="EFQ04486.1"/>
    </source>
</evidence>
<dbReference type="GO" id="GO:0006779">
    <property type="term" value="P:porphyrin-containing compound biosynthetic process"/>
    <property type="evidence" value="ECO:0007669"/>
    <property type="project" value="InterPro"/>
</dbReference>
<keyword evidence="3" id="KW-0479">Metal-binding</keyword>
<dbReference type="Gene3D" id="3.80.30.20">
    <property type="entry name" value="tm_1862 like domain"/>
    <property type="match status" value="1"/>
</dbReference>
<dbReference type="CDD" id="cd01335">
    <property type="entry name" value="Radical_SAM"/>
    <property type="match status" value="1"/>
</dbReference>
<evidence type="ECO:0000313" key="6">
    <source>
        <dbReference type="Proteomes" id="UP000003195"/>
    </source>
</evidence>
<dbReference type="InterPro" id="IPR007197">
    <property type="entry name" value="rSAM"/>
</dbReference>
<dbReference type="RefSeq" id="WP_006941593.1">
    <property type="nucleotide sequence ID" value="NZ_GL538191.1"/>
</dbReference>
<dbReference type="eggNOG" id="COG0635">
    <property type="taxonomic scope" value="Bacteria"/>
</dbReference>
<dbReference type="Pfam" id="PF06969">
    <property type="entry name" value="HemN_C"/>
    <property type="match status" value="1"/>
</dbReference>
<accession>E2ZB66</accession>
<dbReference type="InterPro" id="IPR034505">
    <property type="entry name" value="Coproporphyrinogen-III_oxidase"/>
</dbReference>
<evidence type="ECO:0000256" key="2">
    <source>
        <dbReference type="ARBA" id="ARBA00017228"/>
    </source>
</evidence>
<keyword evidence="3" id="KW-0143">Chaperone</keyword>
<dbReference type="AlphaFoldDB" id="E2ZB66"/>
<keyword evidence="3" id="KW-0949">S-adenosyl-L-methionine</keyword>
<dbReference type="Proteomes" id="UP000003195">
    <property type="component" value="Unassembled WGS sequence"/>
</dbReference>
<dbReference type="InterPro" id="IPR010723">
    <property type="entry name" value="HemN_C"/>
</dbReference>
<dbReference type="GO" id="GO:0005737">
    <property type="term" value="C:cytoplasm"/>
    <property type="evidence" value="ECO:0007669"/>
    <property type="project" value="UniProtKB-SubCell"/>
</dbReference>
<dbReference type="SFLD" id="SFLDG01082">
    <property type="entry name" value="B12-binding_domain_containing"/>
    <property type="match status" value="1"/>
</dbReference>
<keyword evidence="3" id="KW-0349">Heme</keyword>
<dbReference type="GO" id="GO:0046872">
    <property type="term" value="F:metal ion binding"/>
    <property type="evidence" value="ECO:0007669"/>
    <property type="project" value="UniProtKB-UniRule"/>
</dbReference>
<dbReference type="PROSITE" id="PS51918">
    <property type="entry name" value="RADICAL_SAM"/>
    <property type="match status" value="1"/>
</dbReference>
<organism evidence="5 6">
    <name type="scientific">Megasphaera micronuciformis F0359</name>
    <dbReference type="NCBI Taxonomy" id="706434"/>
    <lineage>
        <taxon>Bacteria</taxon>
        <taxon>Bacillati</taxon>
        <taxon>Bacillota</taxon>
        <taxon>Negativicutes</taxon>
        <taxon>Veillonellales</taxon>
        <taxon>Veillonellaceae</taxon>
        <taxon>Megasphaera</taxon>
    </lineage>
</organism>
<comment type="function">
    <text evidence="3">Probably acts as a heme chaperone, transferring heme to an unknown acceptor. Binds one molecule of heme per monomer, possibly covalently. Binds 1 [4Fe-4S] cluster. The cluster is coordinated with 3 cysteines and an exchangeable S-adenosyl-L-methionine.</text>
</comment>
<dbReference type="GO" id="GO:0051539">
    <property type="term" value="F:4 iron, 4 sulfur cluster binding"/>
    <property type="evidence" value="ECO:0007669"/>
    <property type="project" value="UniProtKB-UniRule"/>
</dbReference>
<evidence type="ECO:0000256" key="1">
    <source>
        <dbReference type="ARBA" id="ARBA00006100"/>
    </source>
</evidence>
<keyword evidence="3" id="KW-0408">Iron</keyword>
<dbReference type="GO" id="GO:0004109">
    <property type="term" value="F:coproporphyrinogen oxidase activity"/>
    <property type="evidence" value="ECO:0007669"/>
    <property type="project" value="InterPro"/>
</dbReference>
<dbReference type="SFLD" id="SFLDF00562">
    <property type="entry name" value="HemN-like__clustered_with_heat"/>
    <property type="match status" value="1"/>
</dbReference>
<dbReference type="SMART" id="SM00729">
    <property type="entry name" value="Elp3"/>
    <property type="match status" value="1"/>
</dbReference>
<name>E2ZB66_9FIRM</name>
<keyword evidence="5" id="KW-0560">Oxidoreductase</keyword>
<dbReference type="NCBIfam" id="TIGR00539">
    <property type="entry name" value="hemN_rel"/>
    <property type="match status" value="1"/>
</dbReference>
<evidence type="ECO:0000259" key="4">
    <source>
        <dbReference type="PROSITE" id="PS51918"/>
    </source>
</evidence>
<dbReference type="EMBL" id="AECS01000018">
    <property type="protein sequence ID" value="EFQ04486.1"/>
    <property type="molecule type" value="Genomic_DNA"/>
</dbReference>
<feature type="domain" description="Radical SAM core" evidence="4">
    <location>
        <begin position="1"/>
        <end position="229"/>
    </location>
</feature>
<dbReference type="PANTHER" id="PTHR13932:SF5">
    <property type="entry name" value="RADICAL S-ADENOSYL METHIONINE DOMAIN-CONTAINING PROTEIN 1, MITOCHONDRIAL"/>
    <property type="match status" value="1"/>
</dbReference>
<dbReference type="HOGENOM" id="CLU_027579_2_2_9"/>
<comment type="caution">
    <text evidence="5">The sequence shown here is derived from an EMBL/GenBank/DDBJ whole genome shotgun (WGS) entry which is preliminary data.</text>
</comment>
<dbReference type="Pfam" id="PF04055">
    <property type="entry name" value="Radical_SAM"/>
    <property type="match status" value="1"/>
</dbReference>
<comment type="similarity">
    <text evidence="1">Belongs to the anaerobic coproporphyrinogen-III oxidase family. HemW subfamily.</text>
</comment>
<dbReference type="SFLD" id="SFLDS00029">
    <property type="entry name" value="Radical_SAM"/>
    <property type="match status" value="1"/>
</dbReference>
<dbReference type="InterPro" id="IPR058240">
    <property type="entry name" value="rSAM_sf"/>
</dbReference>
<keyword evidence="6" id="KW-1185">Reference proteome</keyword>
<keyword evidence="3" id="KW-0963">Cytoplasm</keyword>
<evidence type="ECO:0000256" key="3">
    <source>
        <dbReference type="RuleBase" id="RU364116"/>
    </source>
</evidence>
<dbReference type="SFLD" id="SFLDF00288">
    <property type="entry name" value="HemN-like__clustered_with_nucl"/>
    <property type="match status" value="1"/>
</dbReference>
<comment type="subcellular location">
    <subcellularLocation>
        <location evidence="3">Cytoplasm</location>
    </subcellularLocation>
</comment>
<protein>
    <recommendedName>
        <fullName evidence="2 3">Heme chaperone HemW</fullName>
    </recommendedName>
</protein>
<sequence>MTGLYVHIPFCVRKCLYCDFPSYGGISSYLDDYVEALCREIRATSYIGEAADTVYFGGGTPSLLTARQGEKIMSALTDTFRIDADSEITFEVNPDGIKSDYIRDLIKIGVNRISMGIQSFDDRLLQLLRRVHTSAEAFAALEAVRTGGVTNVSADLIYGLPGQSPEDAETDARSLIELGVTHASAYSLIVEEGTMLKRLVRKGEILLPEDRVTEEAGERVCHTLEKGGLKRYEISAYAAEGFQSKHNLKYWQYEPYIGFGASSHSFDGTYRFSNIRSLPEYIKNAGKTSVLAEHELIDKERGEEDFCFLGLRTMKGIDNKRFERCFKRTVTDAFGTVIEDLVLRGFLEKTEWGYCLTSQGILYGNYVFSRFLR</sequence>
<dbReference type="PANTHER" id="PTHR13932">
    <property type="entry name" value="COPROPORPHYRINIGEN III OXIDASE"/>
    <property type="match status" value="1"/>
</dbReference>
<dbReference type="InterPro" id="IPR006638">
    <property type="entry name" value="Elp3/MiaA/NifB-like_rSAM"/>
</dbReference>
<reference evidence="5 6" key="1">
    <citation type="submission" date="2010-08" db="EMBL/GenBank/DDBJ databases">
        <authorList>
            <person name="Weinstock G."/>
            <person name="Sodergren E."/>
            <person name="Clifton S."/>
            <person name="Fulton L."/>
            <person name="Fulton B."/>
            <person name="Courtney L."/>
            <person name="Fronick C."/>
            <person name="Harrison M."/>
            <person name="Strong C."/>
            <person name="Farmer C."/>
            <person name="Delahaunty K."/>
            <person name="Markovic C."/>
            <person name="Hall O."/>
            <person name="Minx P."/>
            <person name="Tomlinson C."/>
            <person name="Mitreva M."/>
            <person name="Hou S."/>
            <person name="Chen J."/>
            <person name="Wollam A."/>
            <person name="Pepin K.H."/>
            <person name="Johnson M."/>
            <person name="Bhonagiri V."/>
            <person name="Zhang X."/>
            <person name="Suruliraj S."/>
            <person name="Warren W."/>
            <person name="Chinwalla A."/>
            <person name="Mardis E.R."/>
            <person name="Wilson R.K."/>
        </authorList>
    </citation>
    <scope>NUCLEOTIDE SEQUENCE [LARGE SCALE GENOMIC DNA]</scope>
    <source>
        <strain evidence="5 6">F0359</strain>
    </source>
</reference>
<keyword evidence="3" id="KW-0004">4Fe-4S</keyword>